<dbReference type="AlphaFoldDB" id="A0AA94PP43"/>
<comment type="caution">
    <text evidence="1">The sequence shown here is derived from an EMBL/GenBank/DDBJ whole genome shotgun (WGS) entry which is preliminary data.</text>
</comment>
<proteinExistence type="predicted"/>
<dbReference type="Gene3D" id="1.10.3210.10">
    <property type="entry name" value="Hypothetical protein af1432"/>
    <property type="match status" value="1"/>
</dbReference>
<reference evidence="1 2" key="1">
    <citation type="submission" date="2019-03" db="EMBL/GenBank/DDBJ databases">
        <title>Genomic Encyclopedia of Type Strains, Phase IV (KMG-IV): sequencing the most valuable type-strain genomes for metagenomic binning, comparative biology and taxonomic classification.</title>
        <authorList>
            <person name="Goeker M."/>
        </authorList>
    </citation>
    <scope>NUCLEOTIDE SEQUENCE [LARGE SCALE GENOMIC DNA]</scope>
    <source>
        <strain evidence="1 2">DSM 101483</strain>
    </source>
</reference>
<evidence type="ECO:0008006" key="3">
    <source>
        <dbReference type="Google" id="ProtNLM"/>
    </source>
</evidence>
<name>A0AA94PP43_9BACT</name>
<evidence type="ECO:0000313" key="2">
    <source>
        <dbReference type="Proteomes" id="UP000295506"/>
    </source>
</evidence>
<gene>
    <name evidence="1" type="ORF">EDC59_103104</name>
</gene>
<accession>A0AA94PP43</accession>
<dbReference type="Pfam" id="PF13487">
    <property type="entry name" value="HD_5"/>
    <property type="match status" value="1"/>
</dbReference>
<sequence length="396" mass="44150">MVRNGSRKPSQGMDLLRMGIIDEGEGAAEKFGDLFGPDFEVRALDPDCLNERQCADQASPHMLLYVCRDHGEIARERIERIRFLWPRTIVILLMPAVQGEDQIREATYIPAHKVVFKPHSRQRIYSIVENYRSLIIASDGQGRGDILLSCLMELAGGMQPELYVAYNRLTPFILSICELLGCDWRSVQRVFTLFLVLLSNMDDQSAGVLMHGAGSKKGIVRDAYNQLRMLADLLAMSEPTEGMGEGLKYVLKRYDGEGLPDDGVSGSDIPGSSRIVRVLLDYNALLQGGKSGAQALSIMRWHKGWYDAEVLGVLANILGEEGRQYTREVYPLGLTPGMVVAEDVYGEVDGKRVKVISRNEVLSEDAVDYLQRHSDDILDITEPIKIVEDTAEEVTV</sequence>
<dbReference type="EMBL" id="SOBK01000003">
    <property type="protein sequence ID" value="TDT89807.1"/>
    <property type="molecule type" value="Genomic_DNA"/>
</dbReference>
<organism evidence="1 2">
    <name type="scientific">Pseudodesulfovibrio indicus</name>
    <dbReference type="NCBI Taxonomy" id="1716143"/>
    <lineage>
        <taxon>Bacteria</taxon>
        <taxon>Pseudomonadati</taxon>
        <taxon>Thermodesulfobacteriota</taxon>
        <taxon>Desulfovibrionia</taxon>
        <taxon>Desulfovibrionales</taxon>
        <taxon>Desulfovibrionaceae</taxon>
    </lineage>
</organism>
<evidence type="ECO:0000313" key="1">
    <source>
        <dbReference type="EMBL" id="TDT89807.1"/>
    </source>
</evidence>
<protein>
    <recommendedName>
        <fullName evidence="3">Response regulator receiver protein</fullName>
    </recommendedName>
</protein>
<dbReference type="Proteomes" id="UP000295506">
    <property type="component" value="Unassembled WGS sequence"/>
</dbReference>